<sequence>MFSTFNLTSKDNYKLSGYKWSTENKIKGSVVIIHGMAEHALRYEDFAFFLNSMGYQVYSMDLRGHGEDARLATPGWFASENGWFLCIDDIKALIDYVQKQEEADKICLLGHSMGSLLVRSYLIKYLDSRIDKAVLSGTTAGLPRYKLHLARLLSNVACKMAEPKKPSQLMDKLIFGSYAKSVTGYKTKFDWLTCDAEKVDKYIRDPLCGFVCSSQFYKDLIEGTLYCNKDTNLNKINASTRLLIISGSEDPVGRSGKDIDILCQKISPVVKQGSVDTIVYSNMRHEIINEIDNVSVYKDILQFIDVNY</sequence>
<accession>A0A1M4X908</accession>
<dbReference type="RefSeq" id="WP_073270587.1">
    <property type="nucleotide sequence ID" value="NZ_FQTU01000009.1"/>
</dbReference>
<keyword evidence="2" id="KW-0378">Hydrolase</keyword>
<dbReference type="Gene3D" id="3.40.50.1820">
    <property type="entry name" value="alpha/beta hydrolase"/>
    <property type="match status" value="1"/>
</dbReference>
<dbReference type="Pfam" id="PF12146">
    <property type="entry name" value="Hydrolase_4"/>
    <property type="match status" value="1"/>
</dbReference>
<dbReference type="Proteomes" id="UP000184251">
    <property type="component" value="Unassembled WGS sequence"/>
</dbReference>
<name>A0A1M4X908_9FIRM</name>
<dbReference type="AlphaFoldDB" id="A0A1M4X908"/>
<feature type="domain" description="Serine aminopeptidase S33" evidence="1">
    <location>
        <begin position="25"/>
        <end position="292"/>
    </location>
</feature>
<gene>
    <name evidence="2" type="ORF">SAMN02746064_01438</name>
</gene>
<protein>
    <submittedName>
        <fullName evidence="2">Lysophospholipase, alpha-beta hydrolase superfamily</fullName>
    </submittedName>
</protein>
<dbReference type="InterPro" id="IPR022742">
    <property type="entry name" value="Hydrolase_4"/>
</dbReference>
<dbReference type="OrthoDB" id="9806902at2"/>
<dbReference type="SUPFAM" id="SSF53474">
    <property type="entry name" value="alpha/beta-Hydrolases"/>
    <property type="match status" value="1"/>
</dbReference>
<evidence type="ECO:0000259" key="1">
    <source>
        <dbReference type="Pfam" id="PF12146"/>
    </source>
</evidence>
<dbReference type="EMBL" id="FQTU01000009">
    <property type="protein sequence ID" value="SHE89999.1"/>
    <property type="molecule type" value="Genomic_DNA"/>
</dbReference>
<dbReference type="InterPro" id="IPR029058">
    <property type="entry name" value="AB_hydrolase_fold"/>
</dbReference>
<dbReference type="PANTHER" id="PTHR11614">
    <property type="entry name" value="PHOSPHOLIPASE-RELATED"/>
    <property type="match status" value="1"/>
</dbReference>
<dbReference type="STRING" id="1120975.SAMN02746064_01438"/>
<organism evidence="2 3">
    <name type="scientific">Alkalibacter saccharofermentans DSM 14828</name>
    <dbReference type="NCBI Taxonomy" id="1120975"/>
    <lineage>
        <taxon>Bacteria</taxon>
        <taxon>Bacillati</taxon>
        <taxon>Bacillota</taxon>
        <taxon>Clostridia</taxon>
        <taxon>Eubacteriales</taxon>
        <taxon>Eubacteriaceae</taxon>
        <taxon>Alkalibacter</taxon>
    </lineage>
</organism>
<reference evidence="2 3" key="1">
    <citation type="submission" date="2016-11" db="EMBL/GenBank/DDBJ databases">
        <authorList>
            <person name="Jaros S."/>
            <person name="Januszkiewicz K."/>
            <person name="Wedrychowicz H."/>
        </authorList>
    </citation>
    <scope>NUCLEOTIDE SEQUENCE [LARGE SCALE GENOMIC DNA]</scope>
    <source>
        <strain evidence="2 3">DSM 14828</strain>
    </source>
</reference>
<proteinExistence type="predicted"/>
<evidence type="ECO:0000313" key="3">
    <source>
        <dbReference type="Proteomes" id="UP000184251"/>
    </source>
</evidence>
<keyword evidence="3" id="KW-1185">Reference proteome</keyword>
<evidence type="ECO:0000313" key="2">
    <source>
        <dbReference type="EMBL" id="SHE89999.1"/>
    </source>
</evidence>
<dbReference type="GO" id="GO:0016787">
    <property type="term" value="F:hydrolase activity"/>
    <property type="evidence" value="ECO:0007669"/>
    <property type="project" value="UniProtKB-KW"/>
</dbReference>
<dbReference type="InterPro" id="IPR051044">
    <property type="entry name" value="MAG_DAG_Lipase"/>
</dbReference>